<dbReference type="GO" id="GO:0046872">
    <property type="term" value="F:metal ion binding"/>
    <property type="evidence" value="ECO:0007669"/>
    <property type="project" value="InterPro"/>
</dbReference>
<feature type="domain" description="ATP-grasp" evidence="6">
    <location>
        <begin position="118"/>
        <end position="314"/>
    </location>
</feature>
<dbReference type="PANTHER" id="PTHR43585">
    <property type="entry name" value="FUMIPYRROLE BIOSYNTHESIS PROTEIN C"/>
    <property type="match status" value="1"/>
</dbReference>
<dbReference type="GO" id="GO:0006164">
    <property type="term" value="P:purine nucleotide biosynthetic process"/>
    <property type="evidence" value="ECO:0007669"/>
    <property type="project" value="UniProtKB-KW"/>
</dbReference>
<comment type="caution">
    <text evidence="7">The sequence shown here is derived from an EMBL/GenBank/DDBJ whole genome shotgun (WGS) entry which is preliminary data.</text>
</comment>
<evidence type="ECO:0000313" key="7">
    <source>
        <dbReference type="EMBL" id="HCT57324.1"/>
    </source>
</evidence>
<evidence type="ECO:0000256" key="2">
    <source>
        <dbReference type="ARBA" id="ARBA00022741"/>
    </source>
</evidence>
<dbReference type="Gene3D" id="3.30.1490.20">
    <property type="entry name" value="ATP-grasp fold, A domain"/>
    <property type="match status" value="1"/>
</dbReference>
<evidence type="ECO:0000256" key="1">
    <source>
        <dbReference type="ARBA" id="ARBA00022598"/>
    </source>
</evidence>
<keyword evidence="1" id="KW-0436">Ligase</keyword>
<gene>
    <name evidence="7" type="ORF">DGD08_08950</name>
</gene>
<dbReference type="Proteomes" id="UP000264071">
    <property type="component" value="Unassembled WGS sequence"/>
</dbReference>
<dbReference type="InterPro" id="IPR011761">
    <property type="entry name" value="ATP-grasp"/>
</dbReference>
<protein>
    <submittedName>
        <fullName evidence="7">ATP-grasp domain-containing protein</fullName>
    </submittedName>
</protein>
<name>A0A3D4V926_9BACT</name>
<dbReference type="Gene3D" id="3.40.50.20">
    <property type="match status" value="1"/>
</dbReference>
<keyword evidence="2 5" id="KW-0547">Nucleotide-binding</keyword>
<proteinExistence type="predicted"/>
<dbReference type="SUPFAM" id="SSF56059">
    <property type="entry name" value="Glutathione synthetase ATP-binding domain-like"/>
    <property type="match status" value="1"/>
</dbReference>
<evidence type="ECO:0000256" key="3">
    <source>
        <dbReference type="ARBA" id="ARBA00022755"/>
    </source>
</evidence>
<reference evidence="7 8" key="1">
    <citation type="journal article" date="2018" name="Nat. Biotechnol.">
        <title>A standardized bacterial taxonomy based on genome phylogeny substantially revises the tree of life.</title>
        <authorList>
            <person name="Parks D.H."/>
            <person name="Chuvochina M."/>
            <person name="Waite D.W."/>
            <person name="Rinke C."/>
            <person name="Skarshewski A."/>
            <person name="Chaumeil P.A."/>
            <person name="Hugenholtz P."/>
        </authorList>
    </citation>
    <scope>NUCLEOTIDE SEQUENCE [LARGE SCALE GENOMIC DNA]</scope>
    <source>
        <strain evidence="7">UBA8844</strain>
    </source>
</reference>
<dbReference type="InterPro" id="IPR013815">
    <property type="entry name" value="ATP_grasp_subdomain_1"/>
</dbReference>
<evidence type="ECO:0000256" key="4">
    <source>
        <dbReference type="ARBA" id="ARBA00022840"/>
    </source>
</evidence>
<dbReference type="InterPro" id="IPR003135">
    <property type="entry name" value="ATP-grasp_carboxylate-amine"/>
</dbReference>
<organism evidence="7 8">
    <name type="scientific">Gemmatimonas aurantiaca</name>
    <dbReference type="NCBI Taxonomy" id="173480"/>
    <lineage>
        <taxon>Bacteria</taxon>
        <taxon>Pseudomonadati</taxon>
        <taxon>Gemmatimonadota</taxon>
        <taxon>Gemmatimonadia</taxon>
        <taxon>Gemmatimonadales</taxon>
        <taxon>Gemmatimonadaceae</taxon>
        <taxon>Gemmatimonas</taxon>
    </lineage>
</organism>
<dbReference type="InterPro" id="IPR052032">
    <property type="entry name" value="ATP-dep_AA_Ligase"/>
</dbReference>
<dbReference type="GO" id="GO:0005524">
    <property type="term" value="F:ATP binding"/>
    <property type="evidence" value="ECO:0007669"/>
    <property type="project" value="UniProtKB-UniRule"/>
</dbReference>
<evidence type="ECO:0000256" key="5">
    <source>
        <dbReference type="PROSITE-ProRule" id="PRU00409"/>
    </source>
</evidence>
<accession>A0A3D4V926</accession>
<evidence type="ECO:0000259" key="6">
    <source>
        <dbReference type="PROSITE" id="PS50975"/>
    </source>
</evidence>
<dbReference type="Gene3D" id="3.30.470.20">
    <property type="entry name" value="ATP-grasp fold, B domain"/>
    <property type="match status" value="1"/>
</dbReference>
<keyword evidence="4 5" id="KW-0067">ATP-binding</keyword>
<keyword evidence="3" id="KW-0658">Purine biosynthesis</keyword>
<dbReference type="OMA" id="WIQWTVL"/>
<dbReference type="EMBL" id="DPIY01000008">
    <property type="protein sequence ID" value="HCT57324.1"/>
    <property type="molecule type" value="Genomic_DNA"/>
</dbReference>
<sequence>MFVIFVAPLFSPAATQMIAATLNIPHVELAVVSQQSLDQLAPSLAQRLVGHWRIDDITDVTQLEAAVRALGSRHGAIARCFGAYEQAQLPLALVRERLGIAGLPSHAAHQFRDKARMKDVLRAAGVPVARHALITSALDARHFVAQVGYPIVVKPPAGAGARSTERVRDDAELESMLARFAPSAADPMLGEEFLQGTEHSLETVSIGGRAVWHSLTRYTPTPLEVLENPWIQWTVLLPREVDDAQYDDIRAVGDEALTALGMTTGVSHCEWFRRTDGTLAISEIAARPPGANMTTMMSRANDMDFVGAWVRLMVHGTFTPPERRYAVGAAYLRGQGEGRVAHIHGLETIQHELGHLICDVRLPYQGQTPTGSYEGEGFIILRHPETAVVEQALVRIVSTIRVQLA</sequence>
<dbReference type="PROSITE" id="PS50975">
    <property type="entry name" value="ATP_GRASP"/>
    <property type="match status" value="1"/>
</dbReference>
<dbReference type="AlphaFoldDB" id="A0A3D4V926"/>
<dbReference type="SMART" id="SM01209">
    <property type="entry name" value="GARS_A"/>
    <property type="match status" value="1"/>
</dbReference>
<dbReference type="GO" id="GO:0016874">
    <property type="term" value="F:ligase activity"/>
    <property type="evidence" value="ECO:0007669"/>
    <property type="project" value="UniProtKB-KW"/>
</dbReference>
<dbReference type="Pfam" id="PF02222">
    <property type="entry name" value="ATP-grasp"/>
    <property type="match status" value="1"/>
</dbReference>
<dbReference type="PANTHER" id="PTHR43585:SF2">
    <property type="entry name" value="ATP-GRASP ENZYME FSQD"/>
    <property type="match status" value="1"/>
</dbReference>
<evidence type="ECO:0000313" key="8">
    <source>
        <dbReference type="Proteomes" id="UP000264071"/>
    </source>
</evidence>